<feature type="transmembrane region" description="Helical" evidence="6">
    <location>
        <begin position="16"/>
        <end position="37"/>
    </location>
</feature>
<sequence>MAKLLYRIGKGCVRRPLAVILVWIAILGGTAALGTIWKGPVSNDMSIPGTKAQEALDLLKEEFPQATGGTIRLVFASENGALDAADRRQAILSALEEIRKDRAVLNVADPFATGTLSPDKSIGYADVMYNVPAMEVSEDSKERILDAIESTRAAGVQTELGGDVAMSELEIMGVSEILGIVFAFVVLIITFKSILAAGLPIATAIVGVGIGMMSVYYSANFFSITNTGTILAVMLGIAVGIDYALFIISRHRQQMAEGLDAAESVARANATAGSAVIFAGLTVIIALAGLSIVNIPFLTVMGLAGALTVLIAVAVAVTLLPSVLGLAGSRLAPKAPKQGRGMSKDKKPFAYKWGRFVSRYPVPVAVVIIALLLVVALPARHMELGLPDNGAKPADSTERKGYDLLSKGFGPGFNGPLVVVVKGGGTGNVLQDAAAEAENIKQLPNVAVVSPPIPNQKGDLVLLSVIPLTGPNDKATKRLVHDIRGLGDKLMVTGTTAINIDISERLNDAFPIFGAAIVVLAFILLTLVFRSLLVPIKAILGFGLSIIATLGAVVYIFQDGHLADLFDVSSSGVILCFLPILLTGVLFGLAMDYEVFLVSRMREEFTHKGQAKNAVVDGMGLSGRVVTAAGLIMIFVFGSFIFADDPMIKVMGFSLTAGVLIDAFLVRMTLVPAIMALLGRSAWYLPKRLGRILPNVDIEGESIREELEKPASRAAV</sequence>
<comment type="subcellular location">
    <subcellularLocation>
        <location evidence="1">Cell membrane</location>
        <topology evidence="1">Multi-pass membrane protein</topology>
    </subcellularLocation>
</comment>
<dbReference type="PROSITE" id="PS50156">
    <property type="entry name" value="SSD"/>
    <property type="match status" value="1"/>
</dbReference>
<dbReference type="RefSeq" id="WP_185138842.1">
    <property type="nucleotide sequence ID" value="NZ_JACJVR010000106.1"/>
</dbReference>
<evidence type="ECO:0000256" key="1">
    <source>
        <dbReference type="ARBA" id="ARBA00004651"/>
    </source>
</evidence>
<feature type="transmembrane region" description="Helical" evidence="6">
    <location>
        <begin position="536"/>
        <end position="557"/>
    </location>
</feature>
<feature type="transmembrane region" description="Helical" evidence="6">
    <location>
        <begin position="198"/>
        <end position="217"/>
    </location>
</feature>
<keyword evidence="2" id="KW-1003">Cell membrane</keyword>
<proteinExistence type="predicted"/>
<dbReference type="PANTHER" id="PTHR33406:SF13">
    <property type="entry name" value="MEMBRANE PROTEIN YDFJ"/>
    <property type="match status" value="1"/>
</dbReference>
<evidence type="ECO:0000256" key="6">
    <source>
        <dbReference type="SAM" id="Phobius"/>
    </source>
</evidence>
<dbReference type="InterPro" id="IPR000731">
    <property type="entry name" value="SSD"/>
</dbReference>
<dbReference type="InterPro" id="IPR004869">
    <property type="entry name" value="MMPL_dom"/>
</dbReference>
<accession>A0A841UA91</accession>
<evidence type="ECO:0000256" key="3">
    <source>
        <dbReference type="ARBA" id="ARBA00022692"/>
    </source>
</evidence>
<evidence type="ECO:0000259" key="7">
    <source>
        <dbReference type="PROSITE" id="PS50156"/>
    </source>
</evidence>
<evidence type="ECO:0000256" key="4">
    <source>
        <dbReference type="ARBA" id="ARBA00022989"/>
    </source>
</evidence>
<dbReference type="InterPro" id="IPR050545">
    <property type="entry name" value="Mycobact_MmpL"/>
</dbReference>
<evidence type="ECO:0000313" key="9">
    <source>
        <dbReference type="Proteomes" id="UP000553776"/>
    </source>
</evidence>
<feature type="transmembrane region" description="Helical" evidence="6">
    <location>
        <begin position="625"/>
        <end position="643"/>
    </location>
</feature>
<keyword evidence="4 6" id="KW-1133">Transmembrane helix</keyword>
<feature type="transmembrane region" description="Helical" evidence="6">
    <location>
        <begin position="509"/>
        <end position="529"/>
    </location>
</feature>
<feature type="transmembrane region" description="Helical" evidence="6">
    <location>
        <begin position="655"/>
        <end position="678"/>
    </location>
</feature>
<name>A0A841UA91_9BACL</name>
<reference evidence="8 9" key="1">
    <citation type="submission" date="2020-08" db="EMBL/GenBank/DDBJ databases">
        <title>Cohnella phylogeny.</title>
        <authorList>
            <person name="Dunlap C."/>
        </authorList>
    </citation>
    <scope>NUCLEOTIDE SEQUENCE [LARGE SCALE GENOMIC DNA]</scope>
    <source>
        <strain evidence="8 9">DSM 25239</strain>
    </source>
</reference>
<dbReference type="Gene3D" id="1.20.1640.10">
    <property type="entry name" value="Multidrug efflux transporter AcrB transmembrane domain"/>
    <property type="match status" value="2"/>
</dbReference>
<gene>
    <name evidence="8" type="ORF">H7B90_26135</name>
</gene>
<dbReference type="SUPFAM" id="SSF82866">
    <property type="entry name" value="Multidrug efflux transporter AcrB transmembrane domain"/>
    <property type="match status" value="2"/>
</dbReference>
<dbReference type="PANTHER" id="PTHR33406">
    <property type="entry name" value="MEMBRANE PROTEIN MJ1562-RELATED"/>
    <property type="match status" value="1"/>
</dbReference>
<keyword evidence="9" id="KW-1185">Reference proteome</keyword>
<protein>
    <submittedName>
        <fullName evidence="8">MMPL family transporter</fullName>
    </submittedName>
</protein>
<dbReference type="Proteomes" id="UP000553776">
    <property type="component" value="Unassembled WGS sequence"/>
</dbReference>
<feature type="transmembrane region" description="Helical" evidence="6">
    <location>
        <begin position="270"/>
        <end position="297"/>
    </location>
</feature>
<keyword evidence="5 6" id="KW-0472">Membrane</keyword>
<dbReference type="AlphaFoldDB" id="A0A841UA91"/>
<evidence type="ECO:0000256" key="2">
    <source>
        <dbReference type="ARBA" id="ARBA00022475"/>
    </source>
</evidence>
<feature type="transmembrane region" description="Helical" evidence="6">
    <location>
        <begin position="303"/>
        <end position="327"/>
    </location>
</feature>
<evidence type="ECO:0000256" key="5">
    <source>
        <dbReference type="ARBA" id="ARBA00023136"/>
    </source>
</evidence>
<feature type="transmembrane region" description="Helical" evidence="6">
    <location>
        <begin position="171"/>
        <end position="191"/>
    </location>
</feature>
<evidence type="ECO:0000313" key="8">
    <source>
        <dbReference type="EMBL" id="MBB6694881.1"/>
    </source>
</evidence>
<feature type="domain" description="SSD" evidence="7">
    <location>
        <begin position="177"/>
        <end position="326"/>
    </location>
</feature>
<feature type="transmembrane region" description="Helical" evidence="6">
    <location>
        <begin position="229"/>
        <end position="249"/>
    </location>
</feature>
<organism evidence="8 9">
    <name type="scientific">Cohnella xylanilytica</name>
    <dbReference type="NCBI Taxonomy" id="557555"/>
    <lineage>
        <taxon>Bacteria</taxon>
        <taxon>Bacillati</taxon>
        <taxon>Bacillota</taxon>
        <taxon>Bacilli</taxon>
        <taxon>Bacillales</taxon>
        <taxon>Paenibacillaceae</taxon>
        <taxon>Cohnella</taxon>
    </lineage>
</organism>
<feature type="transmembrane region" description="Helical" evidence="6">
    <location>
        <begin position="360"/>
        <end position="379"/>
    </location>
</feature>
<dbReference type="EMBL" id="JACJVR010000106">
    <property type="protein sequence ID" value="MBB6694881.1"/>
    <property type="molecule type" value="Genomic_DNA"/>
</dbReference>
<feature type="transmembrane region" description="Helical" evidence="6">
    <location>
        <begin position="569"/>
        <end position="591"/>
    </location>
</feature>
<dbReference type="GO" id="GO:0005886">
    <property type="term" value="C:plasma membrane"/>
    <property type="evidence" value="ECO:0007669"/>
    <property type="project" value="UniProtKB-SubCell"/>
</dbReference>
<keyword evidence="3 6" id="KW-0812">Transmembrane</keyword>
<dbReference type="Pfam" id="PF03176">
    <property type="entry name" value="MMPL"/>
    <property type="match status" value="2"/>
</dbReference>
<comment type="caution">
    <text evidence="8">The sequence shown here is derived from an EMBL/GenBank/DDBJ whole genome shotgun (WGS) entry which is preliminary data.</text>
</comment>